<comment type="similarity">
    <text evidence="3">Belongs to the peptidase C12 family. BAP1 subfamily.</text>
</comment>
<dbReference type="GO" id="GO:0004843">
    <property type="term" value="F:cysteine-type deubiquitinase activity"/>
    <property type="evidence" value="ECO:0007669"/>
    <property type="project" value="UniProtKB-UniRule"/>
</dbReference>
<protein>
    <recommendedName>
        <fullName evidence="4 11">ubiquitinyl hydrolase 1</fullName>
        <ecNumber evidence="4 11">3.4.19.12</ecNumber>
    </recommendedName>
</protein>
<name>A0A183INS1_9BILA</name>
<keyword evidence="8 11" id="KW-0788">Thiol protease</keyword>
<keyword evidence="5 11" id="KW-0645">Protease</keyword>
<dbReference type="EC" id="3.4.19.12" evidence="4 11"/>
<dbReference type="InterPro" id="IPR036959">
    <property type="entry name" value="Peptidase_C12_UCH_sf"/>
</dbReference>
<dbReference type="PROSITE" id="PS52048">
    <property type="entry name" value="UCH_DOMAIN"/>
    <property type="match status" value="1"/>
</dbReference>
<evidence type="ECO:0000256" key="7">
    <source>
        <dbReference type="ARBA" id="ARBA00022801"/>
    </source>
</evidence>
<evidence type="ECO:0000313" key="14">
    <source>
        <dbReference type="Proteomes" id="UP000270296"/>
    </source>
</evidence>
<reference evidence="15" key="1">
    <citation type="submission" date="2016-06" db="UniProtKB">
        <authorList>
            <consortium name="WormBaseParasite"/>
        </authorList>
    </citation>
    <scope>IDENTIFICATION</scope>
</reference>
<dbReference type="Pfam" id="PF18031">
    <property type="entry name" value="UCH_C"/>
    <property type="match status" value="1"/>
</dbReference>
<dbReference type="OrthoDB" id="1924260at2759"/>
<evidence type="ECO:0000256" key="10">
    <source>
        <dbReference type="ARBA" id="ARBA00023242"/>
    </source>
</evidence>
<proteinExistence type="inferred from homology"/>
<evidence type="ECO:0000256" key="6">
    <source>
        <dbReference type="ARBA" id="ARBA00022786"/>
    </source>
</evidence>
<organism evidence="15">
    <name type="scientific">Soboliphyme baturini</name>
    <dbReference type="NCBI Taxonomy" id="241478"/>
    <lineage>
        <taxon>Eukaryota</taxon>
        <taxon>Metazoa</taxon>
        <taxon>Ecdysozoa</taxon>
        <taxon>Nematoda</taxon>
        <taxon>Enoplea</taxon>
        <taxon>Dorylaimia</taxon>
        <taxon>Dioctophymatida</taxon>
        <taxon>Dioctophymatoidea</taxon>
        <taxon>Soboliphymatidae</taxon>
        <taxon>Soboliphyme</taxon>
    </lineage>
</organism>
<keyword evidence="6 11" id="KW-0833">Ubl conjugation pathway</keyword>
<dbReference type="InterPro" id="IPR001578">
    <property type="entry name" value="Peptidase_C12_UCH"/>
</dbReference>
<evidence type="ECO:0000313" key="15">
    <source>
        <dbReference type="WBParaSite" id="SBAD_0000548401-mRNA-1"/>
    </source>
</evidence>
<gene>
    <name evidence="13" type="ORF">SBAD_LOCUS5268</name>
</gene>
<keyword evidence="10" id="KW-0539">Nucleus</keyword>
<dbReference type="GO" id="GO:0006511">
    <property type="term" value="P:ubiquitin-dependent protein catabolic process"/>
    <property type="evidence" value="ECO:0007669"/>
    <property type="project" value="UniProtKB-UniRule"/>
</dbReference>
<evidence type="ECO:0000256" key="9">
    <source>
        <dbReference type="ARBA" id="ARBA00022853"/>
    </source>
</evidence>
<comment type="catalytic activity">
    <reaction evidence="1 11">
        <text>Thiol-dependent hydrolysis of ester, thioester, amide, peptide and isopeptide bonds formed by the C-terminal Gly of ubiquitin (a 76-residue protein attached to proteins as an intracellular targeting signal).</text>
        <dbReference type="EC" id="3.4.19.12"/>
    </reaction>
</comment>
<dbReference type="Pfam" id="PF01088">
    <property type="entry name" value="Peptidase_C12"/>
    <property type="match status" value="1"/>
</dbReference>
<dbReference type="PANTHER" id="PTHR10589">
    <property type="entry name" value="UBIQUITIN CARBOXYL-TERMINAL HYDROLASE"/>
    <property type="match status" value="1"/>
</dbReference>
<dbReference type="Gene3D" id="3.40.532.10">
    <property type="entry name" value="Peptidase C12, ubiquitin carboxyl-terminal hydrolase"/>
    <property type="match status" value="1"/>
</dbReference>
<comment type="subcellular location">
    <subcellularLocation>
        <location evidence="2">Nucleus</location>
    </subcellularLocation>
</comment>
<evidence type="ECO:0000256" key="5">
    <source>
        <dbReference type="ARBA" id="ARBA00022670"/>
    </source>
</evidence>
<feature type="site" description="Transition state stabilizer" evidence="11">
    <location>
        <position position="124"/>
    </location>
</feature>
<dbReference type="Proteomes" id="UP000270296">
    <property type="component" value="Unassembled WGS sequence"/>
</dbReference>
<evidence type="ECO:0000256" key="1">
    <source>
        <dbReference type="ARBA" id="ARBA00000707"/>
    </source>
</evidence>
<feature type="site" description="Important for enzyme activity" evidence="11">
    <location>
        <position position="203"/>
    </location>
</feature>
<dbReference type="GO" id="GO:0006325">
    <property type="term" value="P:chromatin organization"/>
    <property type="evidence" value="ECO:0007669"/>
    <property type="project" value="UniProtKB-KW"/>
</dbReference>
<dbReference type="EMBL" id="UZAM01008874">
    <property type="protein sequence ID" value="VDP06773.1"/>
    <property type="molecule type" value="Genomic_DNA"/>
</dbReference>
<dbReference type="GO" id="GO:0016579">
    <property type="term" value="P:protein deubiquitination"/>
    <property type="evidence" value="ECO:0007669"/>
    <property type="project" value="TreeGrafter"/>
</dbReference>
<dbReference type="SUPFAM" id="SSF54001">
    <property type="entry name" value="Cysteine proteinases"/>
    <property type="match status" value="1"/>
</dbReference>
<dbReference type="InterPro" id="IPR041507">
    <property type="entry name" value="UCH_C"/>
</dbReference>
<evidence type="ECO:0000313" key="13">
    <source>
        <dbReference type="EMBL" id="VDP06773.1"/>
    </source>
</evidence>
<feature type="active site" description="Nucleophile" evidence="11">
    <location>
        <position position="135"/>
    </location>
</feature>
<reference evidence="13 14" key="2">
    <citation type="submission" date="2018-11" db="EMBL/GenBank/DDBJ databases">
        <authorList>
            <consortium name="Pathogen Informatics"/>
        </authorList>
    </citation>
    <scope>NUCLEOTIDE SEQUENCE [LARGE SCALE GENOMIC DNA]</scope>
</reference>
<dbReference type="WBParaSite" id="SBAD_0000548401-mRNA-1">
    <property type="protein sequence ID" value="SBAD_0000548401-mRNA-1"/>
    <property type="gene ID" value="SBAD_0000548401"/>
</dbReference>
<sequence length="423" mass="48711">MLELVEFVQSLVFVANGLNVKLAEAITGIRHQCFFSMAEAWAELESDPGLFTLLLKDFGVQDVEVEEVYDLHSPLEGPSYGFIFLFKWLGNTRRSRHGSFGLSTKPNQLVTDEATLNSMFFAKQCLFFYNVPNSCATYALLNILLNQENVNLGETLLSLKEETRGLNPENFGRYGNCFRRHHHEETFHFASYLPINGHLYELDSLKAYPVDHGVIPESMEWTQFFQQIILDRFSFLNLENNEEEIRYNLMTLVPCKLKICQQRMEILTVNQRILWTVLENMANFSSTGSISLPAVRVSTRSMNADDKHQRLVNYVNAVLAMATTEFGPKPLDNSSVSLRVGARGKHNDLSAESVFTTKIIHYEDLAPLIKDVEEEIRNVRFIIKELEYRAKRYEIDDQRRVHDYDPFIRTFLSMLTSQKSNSS</sequence>
<dbReference type="InterPro" id="IPR038765">
    <property type="entry name" value="Papain-like_cys_pep_sf"/>
</dbReference>
<accession>A0A183INS1</accession>
<evidence type="ECO:0000256" key="4">
    <source>
        <dbReference type="ARBA" id="ARBA00012759"/>
    </source>
</evidence>
<evidence type="ECO:0000259" key="12">
    <source>
        <dbReference type="PROSITE" id="PS52048"/>
    </source>
</evidence>
<evidence type="ECO:0000256" key="2">
    <source>
        <dbReference type="ARBA" id="ARBA00004123"/>
    </source>
</evidence>
<dbReference type="AlphaFoldDB" id="A0A183INS1"/>
<keyword evidence="7 11" id="KW-0378">Hydrolase</keyword>
<feature type="active site" description="Proton donor" evidence="11">
    <location>
        <position position="188"/>
    </location>
</feature>
<dbReference type="GO" id="GO:0005634">
    <property type="term" value="C:nucleus"/>
    <property type="evidence" value="ECO:0007669"/>
    <property type="project" value="UniProtKB-SubCell"/>
</dbReference>
<dbReference type="GO" id="GO:0005737">
    <property type="term" value="C:cytoplasm"/>
    <property type="evidence" value="ECO:0007669"/>
    <property type="project" value="TreeGrafter"/>
</dbReference>
<keyword evidence="14" id="KW-1185">Reference proteome</keyword>
<dbReference type="Gene3D" id="1.20.58.860">
    <property type="match status" value="1"/>
</dbReference>
<dbReference type="PANTHER" id="PTHR10589:SF28">
    <property type="entry name" value="UBIQUITIN CARBOXYL-TERMINAL HYDROLASE BAP1"/>
    <property type="match status" value="1"/>
</dbReference>
<feature type="domain" description="UCH catalytic" evidence="12">
    <location>
        <begin position="40"/>
        <end position="254"/>
    </location>
</feature>
<keyword evidence="9" id="KW-0156">Chromatin regulator</keyword>
<evidence type="ECO:0000256" key="8">
    <source>
        <dbReference type="ARBA" id="ARBA00022807"/>
    </source>
</evidence>
<evidence type="ECO:0000256" key="3">
    <source>
        <dbReference type="ARBA" id="ARBA00007182"/>
    </source>
</evidence>
<evidence type="ECO:0000256" key="11">
    <source>
        <dbReference type="PROSITE-ProRule" id="PRU01393"/>
    </source>
</evidence>